<comment type="caution">
    <text evidence="1">The sequence shown here is derived from an EMBL/GenBank/DDBJ whole genome shotgun (WGS) entry which is preliminary data.</text>
</comment>
<reference evidence="1" key="1">
    <citation type="submission" date="2021-03" db="EMBL/GenBank/DDBJ databases">
        <authorList>
            <person name="Li Z."/>
            <person name="Yang C."/>
        </authorList>
    </citation>
    <scope>NUCLEOTIDE SEQUENCE</scope>
    <source>
        <strain evidence="1">Dzin_1.0</strain>
        <tissue evidence="1">Leaf</tissue>
    </source>
</reference>
<dbReference type="EMBL" id="JAGGNH010000003">
    <property type="protein sequence ID" value="KAJ0979425.1"/>
    <property type="molecule type" value="Genomic_DNA"/>
</dbReference>
<gene>
    <name evidence="1" type="ORF">J5N97_014899</name>
</gene>
<name>A0A9D5HJY4_9LILI</name>
<evidence type="ECO:0000313" key="1">
    <source>
        <dbReference type="EMBL" id="KAJ0979425.1"/>
    </source>
</evidence>
<sequence>MFEKDQWKSRSVTWVTNVGHIFGCDYRPVGLWWAKAWKNHSFDLAFPRRHCIRPSPALLHHRLLSSFIASFIREGDPRSKILSPVAFSVEHYRRWPTLRISSPLSATMELEWSRLGLLVMMLLEQYSPAL</sequence>
<dbReference type="Proteomes" id="UP001085076">
    <property type="component" value="Miscellaneous, Linkage group lg03"/>
</dbReference>
<proteinExistence type="predicted"/>
<organism evidence="1 2">
    <name type="scientific">Dioscorea zingiberensis</name>
    <dbReference type="NCBI Taxonomy" id="325984"/>
    <lineage>
        <taxon>Eukaryota</taxon>
        <taxon>Viridiplantae</taxon>
        <taxon>Streptophyta</taxon>
        <taxon>Embryophyta</taxon>
        <taxon>Tracheophyta</taxon>
        <taxon>Spermatophyta</taxon>
        <taxon>Magnoliopsida</taxon>
        <taxon>Liliopsida</taxon>
        <taxon>Dioscoreales</taxon>
        <taxon>Dioscoreaceae</taxon>
        <taxon>Dioscorea</taxon>
    </lineage>
</organism>
<keyword evidence="2" id="KW-1185">Reference proteome</keyword>
<accession>A0A9D5HJY4</accession>
<reference evidence="1" key="2">
    <citation type="journal article" date="2022" name="Hortic Res">
        <title>The genome of Dioscorea zingiberensis sheds light on the biosynthesis, origin and evolution of the medicinally important diosgenin saponins.</title>
        <authorList>
            <person name="Li Y."/>
            <person name="Tan C."/>
            <person name="Li Z."/>
            <person name="Guo J."/>
            <person name="Li S."/>
            <person name="Chen X."/>
            <person name="Wang C."/>
            <person name="Dai X."/>
            <person name="Yang H."/>
            <person name="Song W."/>
            <person name="Hou L."/>
            <person name="Xu J."/>
            <person name="Tong Z."/>
            <person name="Xu A."/>
            <person name="Yuan X."/>
            <person name="Wang W."/>
            <person name="Yang Q."/>
            <person name="Chen L."/>
            <person name="Sun Z."/>
            <person name="Wang K."/>
            <person name="Pan B."/>
            <person name="Chen J."/>
            <person name="Bao Y."/>
            <person name="Liu F."/>
            <person name="Qi X."/>
            <person name="Gang D.R."/>
            <person name="Wen J."/>
            <person name="Li J."/>
        </authorList>
    </citation>
    <scope>NUCLEOTIDE SEQUENCE</scope>
    <source>
        <strain evidence="1">Dzin_1.0</strain>
    </source>
</reference>
<dbReference type="AlphaFoldDB" id="A0A9D5HJY4"/>
<dbReference type="OrthoDB" id="10588308at2759"/>
<evidence type="ECO:0000313" key="2">
    <source>
        <dbReference type="Proteomes" id="UP001085076"/>
    </source>
</evidence>
<protein>
    <submittedName>
        <fullName evidence="1">Uncharacterized protein</fullName>
    </submittedName>
</protein>